<organism evidence="9 10">
    <name type="scientific">Ancylostoma ceylanicum</name>
    <dbReference type="NCBI Taxonomy" id="53326"/>
    <lineage>
        <taxon>Eukaryota</taxon>
        <taxon>Metazoa</taxon>
        <taxon>Ecdysozoa</taxon>
        <taxon>Nematoda</taxon>
        <taxon>Chromadorea</taxon>
        <taxon>Rhabditida</taxon>
        <taxon>Rhabditina</taxon>
        <taxon>Rhabditomorpha</taxon>
        <taxon>Strongyloidea</taxon>
        <taxon>Ancylostomatidae</taxon>
        <taxon>Ancylostomatinae</taxon>
        <taxon>Ancylostoma</taxon>
    </lineage>
</organism>
<sequence>MEALTSITSTLATSTVAPFDRSSVLWVLIVGIILAFFLAAGLGANDVSNTFGTSVGSGVVTIVQAYTLATIFITLGAVLVGWSVTDTMRKGVIDVQDYVSAPHELMLGQLAILGGTAAWLAITTALSMPVSTTHAVVGATLGFSLVLRGTEGINWDAIYTIIASWFLSPALSGTISVILYLIVDFAVLRRNHPFECGLRSLPIFYFVVISFNVFMATWDGSKRKPSQYKLAFPVLHFDRIPLWGCCILSIGIGLIAAMLVQFVLKPRLRRRIQASSSIDEIESVRTPSFKTIQLHAPSVSDDCSESGGIIASFRQFWEWFLPDKDRVDDEKTIQLFGTIQIFTACFAGFAIGANDVGNAIAPVASLVAIYKDQSAEQKSEAPIYVLLYGVFAICCGMWTLGYRIITTVGTKVTHINPARLAPLYSSAASDQARFIVIEAPK</sequence>
<feature type="transmembrane region" description="Helical" evidence="8">
    <location>
        <begin position="240"/>
        <end position="264"/>
    </location>
</feature>
<feature type="transmembrane region" description="Helical" evidence="8">
    <location>
        <begin position="105"/>
        <end position="122"/>
    </location>
</feature>
<keyword evidence="3 8" id="KW-0813">Transport</keyword>
<evidence type="ECO:0000256" key="7">
    <source>
        <dbReference type="ARBA" id="ARBA00023136"/>
    </source>
</evidence>
<name>A0A0D6LJC3_9BILA</name>
<dbReference type="GO" id="GO:0016020">
    <property type="term" value="C:membrane"/>
    <property type="evidence" value="ECO:0007669"/>
    <property type="project" value="UniProtKB-SubCell"/>
</dbReference>
<keyword evidence="5 8" id="KW-0812">Transmembrane</keyword>
<feature type="transmembrane region" description="Helical" evidence="8">
    <location>
        <begin position="383"/>
        <end position="405"/>
    </location>
</feature>
<dbReference type="PANTHER" id="PTHR11101:SF67">
    <property type="entry name" value="PHOSPHATE TRANSPORTER"/>
    <property type="match status" value="1"/>
</dbReference>
<feature type="transmembrane region" description="Helical" evidence="8">
    <location>
        <begin position="157"/>
        <end position="182"/>
    </location>
</feature>
<protein>
    <recommendedName>
        <fullName evidence="8">Phosphate transporter</fullName>
    </recommendedName>
</protein>
<feature type="transmembrane region" description="Helical" evidence="8">
    <location>
        <begin position="203"/>
        <end position="220"/>
    </location>
</feature>
<dbReference type="InterPro" id="IPR001204">
    <property type="entry name" value="Phos_transporter"/>
</dbReference>
<dbReference type="PANTHER" id="PTHR11101">
    <property type="entry name" value="PHOSPHATE TRANSPORTER"/>
    <property type="match status" value="1"/>
</dbReference>
<evidence type="ECO:0000256" key="5">
    <source>
        <dbReference type="ARBA" id="ARBA00022692"/>
    </source>
</evidence>
<feature type="transmembrane region" description="Helical" evidence="8">
    <location>
        <begin position="63"/>
        <end position="84"/>
    </location>
</feature>
<proteinExistence type="inferred from homology"/>
<dbReference type="EMBL" id="KE125592">
    <property type="protein sequence ID" value="EPB67727.1"/>
    <property type="molecule type" value="Genomic_DNA"/>
</dbReference>
<evidence type="ECO:0000256" key="2">
    <source>
        <dbReference type="ARBA" id="ARBA00009916"/>
    </source>
</evidence>
<comment type="function">
    <text evidence="8">Sodium-phosphate symporter.</text>
</comment>
<evidence type="ECO:0000256" key="3">
    <source>
        <dbReference type="ARBA" id="ARBA00022448"/>
    </source>
</evidence>
<dbReference type="GO" id="GO:0005315">
    <property type="term" value="F:phosphate transmembrane transporter activity"/>
    <property type="evidence" value="ECO:0007669"/>
    <property type="project" value="InterPro"/>
</dbReference>
<gene>
    <name evidence="9" type="ORF">ANCCEY_13181</name>
</gene>
<evidence type="ECO:0000313" key="9">
    <source>
        <dbReference type="EMBL" id="EPB67727.1"/>
    </source>
</evidence>
<dbReference type="Proteomes" id="UP000054495">
    <property type="component" value="Unassembled WGS sequence"/>
</dbReference>
<evidence type="ECO:0000256" key="1">
    <source>
        <dbReference type="ARBA" id="ARBA00004141"/>
    </source>
</evidence>
<reference evidence="9 10" key="1">
    <citation type="submission" date="2013-05" db="EMBL/GenBank/DDBJ databases">
        <title>Draft genome of the parasitic nematode Anyclostoma ceylanicum.</title>
        <authorList>
            <person name="Mitreva M."/>
        </authorList>
    </citation>
    <scope>NUCLEOTIDE SEQUENCE [LARGE SCALE GENOMIC DNA]</scope>
</reference>
<keyword evidence="10" id="KW-1185">Reference proteome</keyword>
<dbReference type="GO" id="GO:0035435">
    <property type="term" value="P:phosphate ion transmembrane transport"/>
    <property type="evidence" value="ECO:0007669"/>
    <property type="project" value="TreeGrafter"/>
</dbReference>
<comment type="subcellular location">
    <subcellularLocation>
        <location evidence="1 8">Membrane</location>
        <topology evidence="1 8">Multi-pass membrane protein</topology>
    </subcellularLocation>
</comment>
<keyword evidence="6 8" id="KW-1133">Transmembrane helix</keyword>
<comment type="similarity">
    <text evidence="2 8">Belongs to the inorganic phosphate transporter (PiT) (TC 2.A.20) family.</text>
</comment>
<keyword evidence="4 8" id="KW-0592">Phosphate transport</keyword>
<evidence type="ECO:0000256" key="8">
    <source>
        <dbReference type="RuleBase" id="RU363058"/>
    </source>
</evidence>
<accession>A0A0D6LJC3</accession>
<dbReference type="Pfam" id="PF01384">
    <property type="entry name" value="PHO4"/>
    <property type="match status" value="1"/>
</dbReference>
<evidence type="ECO:0000256" key="6">
    <source>
        <dbReference type="ARBA" id="ARBA00022989"/>
    </source>
</evidence>
<evidence type="ECO:0000313" key="10">
    <source>
        <dbReference type="Proteomes" id="UP000054495"/>
    </source>
</evidence>
<feature type="transmembrane region" description="Helical" evidence="8">
    <location>
        <begin position="24"/>
        <end position="43"/>
    </location>
</feature>
<dbReference type="AlphaFoldDB" id="A0A0D6LJC3"/>
<keyword evidence="7 8" id="KW-0472">Membrane</keyword>
<evidence type="ECO:0000256" key="4">
    <source>
        <dbReference type="ARBA" id="ARBA00022592"/>
    </source>
</evidence>